<keyword evidence="6" id="KW-0677">Repeat</keyword>
<dbReference type="SUPFAM" id="SSF48452">
    <property type="entry name" value="TPR-like"/>
    <property type="match status" value="1"/>
</dbReference>
<dbReference type="OrthoDB" id="445564at2759"/>
<evidence type="ECO:0000313" key="18">
    <source>
        <dbReference type="Proteomes" id="UP000799291"/>
    </source>
</evidence>
<evidence type="ECO:0000256" key="7">
    <source>
        <dbReference type="ARBA" id="ARBA00022801"/>
    </source>
</evidence>
<keyword evidence="9" id="KW-0464">Manganese</keyword>
<organism evidence="17 18">
    <name type="scientific">Lentithecium fluviatile CBS 122367</name>
    <dbReference type="NCBI Taxonomy" id="1168545"/>
    <lineage>
        <taxon>Eukaryota</taxon>
        <taxon>Fungi</taxon>
        <taxon>Dikarya</taxon>
        <taxon>Ascomycota</taxon>
        <taxon>Pezizomycotina</taxon>
        <taxon>Dothideomycetes</taxon>
        <taxon>Pleosporomycetidae</taxon>
        <taxon>Pleosporales</taxon>
        <taxon>Massarineae</taxon>
        <taxon>Lentitheciaceae</taxon>
        <taxon>Lentithecium</taxon>
    </lineage>
</organism>
<keyword evidence="8" id="KW-0802">TPR repeat</keyword>
<accession>A0A6G1JDU8</accession>
<dbReference type="PRINTS" id="PR00114">
    <property type="entry name" value="STPHPHTASE"/>
</dbReference>
<dbReference type="InterPro" id="IPR013235">
    <property type="entry name" value="PPP_dom"/>
</dbReference>
<feature type="active site" description="Proton donor/acceptor" evidence="14">
    <location>
        <position position="269"/>
    </location>
</feature>
<dbReference type="InterPro" id="IPR011990">
    <property type="entry name" value="TPR-like_helical_dom_sf"/>
</dbReference>
<dbReference type="PIRSF" id="PIRSF033096">
    <property type="entry name" value="PPPtase_5"/>
    <property type="match status" value="1"/>
</dbReference>
<comment type="catalytic activity">
    <reaction evidence="12">
        <text>O-phospho-L-threonyl-[protein] + H2O = L-threonyl-[protein] + phosphate</text>
        <dbReference type="Rhea" id="RHEA:47004"/>
        <dbReference type="Rhea" id="RHEA-COMP:11060"/>
        <dbReference type="Rhea" id="RHEA-COMP:11605"/>
        <dbReference type="ChEBI" id="CHEBI:15377"/>
        <dbReference type="ChEBI" id="CHEBI:30013"/>
        <dbReference type="ChEBI" id="CHEBI:43474"/>
        <dbReference type="ChEBI" id="CHEBI:61977"/>
        <dbReference type="EC" id="3.1.3.16"/>
    </reaction>
    <physiologicalReaction direction="left-to-right" evidence="12">
        <dbReference type="Rhea" id="RHEA:47005"/>
    </physiologicalReaction>
</comment>
<dbReference type="SUPFAM" id="SSF56300">
    <property type="entry name" value="Metallo-dependent phosphatases"/>
    <property type="match status" value="1"/>
</dbReference>
<evidence type="ECO:0000256" key="6">
    <source>
        <dbReference type="ARBA" id="ARBA00022737"/>
    </source>
</evidence>
<proteinExistence type="inferred from homology"/>
<evidence type="ECO:0000256" key="15">
    <source>
        <dbReference type="RuleBase" id="RU004273"/>
    </source>
</evidence>
<evidence type="ECO:0000256" key="2">
    <source>
        <dbReference type="ARBA" id="ARBA00001946"/>
    </source>
</evidence>
<dbReference type="InterPro" id="IPR004843">
    <property type="entry name" value="Calcineurin-like_PHP"/>
</dbReference>
<evidence type="ECO:0000256" key="1">
    <source>
        <dbReference type="ARBA" id="ARBA00001936"/>
    </source>
</evidence>
<dbReference type="Pfam" id="PF00149">
    <property type="entry name" value="Metallophos"/>
    <property type="match status" value="1"/>
</dbReference>
<evidence type="ECO:0000256" key="3">
    <source>
        <dbReference type="ARBA" id="ARBA00004123"/>
    </source>
</evidence>
<evidence type="ECO:0000259" key="16">
    <source>
        <dbReference type="PROSITE" id="PS00125"/>
    </source>
</evidence>
<dbReference type="EC" id="3.1.3.16" evidence="15"/>
<comment type="subcellular location">
    <subcellularLocation>
        <location evidence="3">Nucleus</location>
    </subcellularLocation>
</comment>
<keyword evidence="7 15" id="KW-0378">Hydrolase</keyword>
<name>A0A6G1JDU8_9PLEO</name>
<evidence type="ECO:0000256" key="13">
    <source>
        <dbReference type="ARBA" id="ARBA00059747"/>
    </source>
</evidence>
<comment type="cofactor">
    <cofactor evidence="2">
        <name>Mg(2+)</name>
        <dbReference type="ChEBI" id="CHEBI:18420"/>
    </cofactor>
</comment>
<dbReference type="GO" id="GO:0004722">
    <property type="term" value="F:protein serine/threonine phosphatase activity"/>
    <property type="evidence" value="ECO:0007669"/>
    <property type="project" value="UniProtKB-EC"/>
</dbReference>
<protein>
    <recommendedName>
        <fullName evidence="15">Serine/threonine-protein phosphatase</fullName>
        <ecNumber evidence="15">3.1.3.16</ecNumber>
    </recommendedName>
</protein>
<comment type="function">
    <text evidence="13">Protein phosphatase that specifically binds to and dephosphorylates the molecular chaperone Hsp90. Dephosphorylation positively regulates the Hsp90 chaperone machinery.</text>
</comment>
<dbReference type="InterPro" id="IPR019734">
    <property type="entry name" value="TPR_rpt"/>
</dbReference>
<dbReference type="InterPro" id="IPR006186">
    <property type="entry name" value="Ser/Thr-sp_prot-phosphatase"/>
</dbReference>
<comment type="cofactor">
    <cofactor evidence="1">
        <name>Mn(2+)</name>
        <dbReference type="ChEBI" id="CHEBI:29035"/>
    </cofactor>
</comment>
<evidence type="ECO:0000256" key="4">
    <source>
        <dbReference type="ARBA" id="ARBA00008786"/>
    </source>
</evidence>
<gene>
    <name evidence="17" type="ORF">K458DRAFT_400763</name>
</gene>
<keyword evidence="18" id="KW-1185">Reference proteome</keyword>
<evidence type="ECO:0000256" key="8">
    <source>
        <dbReference type="ARBA" id="ARBA00022803"/>
    </source>
</evidence>
<evidence type="ECO:0000256" key="12">
    <source>
        <dbReference type="ARBA" id="ARBA00048832"/>
    </source>
</evidence>
<reference evidence="17" key="1">
    <citation type="journal article" date="2020" name="Stud. Mycol.">
        <title>101 Dothideomycetes genomes: a test case for predicting lifestyles and emergence of pathogens.</title>
        <authorList>
            <person name="Haridas S."/>
            <person name="Albert R."/>
            <person name="Binder M."/>
            <person name="Bloem J."/>
            <person name="Labutti K."/>
            <person name="Salamov A."/>
            <person name="Andreopoulos B."/>
            <person name="Baker S."/>
            <person name="Barry K."/>
            <person name="Bills G."/>
            <person name="Bluhm B."/>
            <person name="Cannon C."/>
            <person name="Castanera R."/>
            <person name="Culley D."/>
            <person name="Daum C."/>
            <person name="Ezra D."/>
            <person name="Gonzalez J."/>
            <person name="Henrissat B."/>
            <person name="Kuo A."/>
            <person name="Liang C."/>
            <person name="Lipzen A."/>
            <person name="Lutzoni F."/>
            <person name="Magnuson J."/>
            <person name="Mondo S."/>
            <person name="Nolan M."/>
            <person name="Ohm R."/>
            <person name="Pangilinan J."/>
            <person name="Park H.-J."/>
            <person name="Ramirez L."/>
            <person name="Alfaro M."/>
            <person name="Sun H."/>
            <person name="Tritt A."/>
            <person name="Yoshinaga Y."/>
            <person name="Zwiers L.-H."/>
            <person name="Turgeon B."/>
            <person name="Goodwin S."/>
            <person name="Spatafora J."/>
            <person name="Crous P."/>
            <person name="Grigoriev I."/>
        </authorList>
    </citation>
    <scope>NUCLEOTIDE SEQUENCE</scope>
    <source>
        <strain evidence="17">CBS 122367</strain>
    </source>
</reference>
<dbReference type="InterPro" id="IPR029052">
    <property type="entry name" value="Metallo-depent_PP-like"/>
</dbReference>
<evidence type="ECO:0000256" key="14">
    <source>
        <dbReference type="PIRSR" id="PIRSR033096-1"/>
    </source>
</evidence>
<dbReference type="SMART" id="SM00028">
    <property type="entry name" value="TPR"/>
    <property type="match status" value="2"/>
</dbReference>
<dbReference type="FunFam" id="3.60.21.10:FF:000039">
    <property type="entry name" value="Serine/threonine-protein phosphatase"/>
    <property type="match status" value="1"/>
</dbReference>
<comment type="similarity">
    <text evidence="4">Belongs to the PPP phosphatase family. PP-5 (PP-T) subfamily.</text>
</comment>
<keyword evidence="10" id="KW-0539">Nucleus</keyword>
<dbReference type="CDD" id="cd07417">
    <property type="entry name" value="MPP_PP5_C"/>
    <property type="match status" value="1"/>
</dbReference>
<dbReference type="Pfam" id="PF08321">
    <property type="entry name" value="PPP5"/>
    <property type="match status" value="1"/>
</dbReference>
<dbReference type="PANTHER" id="PTHR45668">
    <property type="entry name" value="SERINE/THREONINE-PROTEIN PHOSPHATASE 5-RELATED"/>
    <property type="match status" value="1"/>
</dbReference>
<dbReference type="Gene3D" id="1.25.40.10">
    <property type="entry name" value="Tetratricopeptide repeat domain"/>
    <property type="match status" value="2"/>
</dbReference>
<evidence type="ECO:0000256" key="9">
    <source>
        <dbReference type="ARBA" id="ARBA00023211"/>
    </source>
</evidence>
<dbReference type="SMART" id="SM00156">
    <property type="entry name" value="PP2Ac"/>
    <property type="match status" value="1"/>
</dbReference>
<dbReference type="PANTHER" id="PTHR45668:SF5">
    <property type="entry name" value="SERINE_THREONINE-PROTEIN PHOSPHATASE 5"/>
    <property type="match status" value="1"/>
</dbReference>
<sequence length="464" mass="52785">MGSSLAEATELKNKGNDAFKKQDWPEAVEWYTRAIEAYGKEPSFYTNRAQDANKAIELDPSNVKAYYRRASANTAILHHREALEDWKLVVKKAPGDATAKIRKTECEKIVKRDAFLKAIEVEDAPSAAEGLDVEHMAVDPSYDGAKLGKEMTLEFIEDMIERFKNGKKLARKYVFQIILAVMDIVKKEPTMVEVDIDGGQEITVCGDTHGQYFDLMEIFRLAGKPTEEHMFLFNGDFVDRGSWSTEIALLLYAYKWLYPTRFFLNRGNHETDDMNRMYGFEGECRAKYTERVFKLFSESFSALPLATLIGKKYFVLHGGLFSDDKVTLDDVRKLDRFKQRQPGQSGLMMEMLWTDPQTQPGRGPSKRGVGLQFGPDVTKRFCETNNLEAIIRSHEVRMEGYEVEHDGKCITVFSAPHYCDSTGNKGAFIKIDPEYKLKFTQFDAVPHPNIKPMAYASNGLQGLI</sequence>
<dbReference type="GO" id="GO:0046872">
    <property type="term" value="F:metal ion binding"/>
    <property type="evidence" value="ECO:0007669"/>
    <property type="project" value="UniProtKB-KW"/>
</dbReference>
<evidence type="ECO:0000256" key="5">
    <source>
        <dbReference type="ARBA" id="ARBA00022723"/>
    </source>
</evidence>
<evidence type="ECO:0000256" key="11">
    <source>
        <dbReference type="ARBA" id="ARBA00047986"/>
    </source>
</evidence>
<dbReference type="InterPro" id="IPR041753">
    <property type="entry name" value="PP5_C"/>
</dbReference>
<dbReference type="Gene3D" id="3.60.21.10">
    <property type="match status" value="1"/>
</dbReference>
<feature type="domain" description="Serine/threonine specific protein phosphatases" evidence="16">
    <location>
        <begin position="265"/>
        <end position="270"/>
    </location>
</feature>
<dbReference type="InterPro" id="IPR051134">
    <property type="entry name" value="PPP_phosphatase"/>
</dbReference>
<comment type="catalytic activity">
    <reaction evidence="11">
        <text>O-phospho-L-seryl-[protein] + H2O = L-seryl-[protein] + phosphate</text>
        <dbReference type="Rhea" id="RHEA:20629"/>
        <dbReference type="Rhea" id="RHEA-COMP:9863"/>
        <dbReference type="Rhea" id="RHEA-COMP:11604"/>
        <dbReference type="ChEBI" id="CHEBI:15377"/>
        <dbReference type="ChEBI" id="CHEBI:29999"/>
        <dbReference type="ChEBI" id="CHEBI:43474"/>
        <dbReference type="ChEBI" id="CHEBI:83421"/>
        <dbReference type="EC" id="3.1.3.16"/>
    </reaction>
    <physiologicalReaction direction="left-to-right" evidence="11">
        <dbReference type="Rhea" id="RHEA:20630"/>
    </physiologicalReaction>
</comment>
<dbReference type="EMBL" id="MU005573">
    <property type="protein sequence ID" value="KAF2688608.1"/>
    <property type="molecule type" value="Genomic_DNA"/>
</dbReference>
<keyword evidence="5" id="KW-0479">Metal-binding</keyword>
<evidence type="ECO:0000256" key="10">
    <source>
        <dbReference type="ARBA" id="ARBA00023242"/>
    </source>
</evidence>
<dbReference type="Proteomes" id="UP000799291">
    <property type="component" value="Unassembled WGS sequence"/>
</dbReference>
<dbReference type="PROSITE" id="PS00125">
    <property type="entry name" value="SER_THR_PHOSPHATASE"/>
    <property type="match status" value="1"/>
</dbReference>
<dbReference type="GO" id="GO:0005634">
    <property type="term" value="C:nucleus"/>
    <property type="evidence" value="ECO:0007669"/>
    <property type="project" value="UniProtKB-SubCell"/>
</dbReference>
<evidence type="ECO:0000313" key="17">
    <source>
        <dbReference type="EMBL" id="KAF2688608.1"/>
    </source>
</evidence>
<dbReference type="AlphaFoldDB" id="A0A6G1JDU8"/>